<evidence type="ECO:0000313" key="3">
    <source>
        <dbReference type="Proteomes" id="UP000298663"/>
    </source>
</evidence>
<accession>A0A4U5MTI1</accession>
<evidence type="ECO:0000256" key="1">
    <source>
        <dbReference type="SAM" id="MobiDB-lite"/>
    </source>
</evidence>
<feature type="region of interest" description="Disordered" evidence="1">
    <location>
        <begin position="632"/>
        <end position="657"/>
    </location>
</feature>
<reference evidence="2 3" key="1">
    <citation type="journal article" date="2015" name="Genome Biol.">
        <title>Comparative genomics of Steinernema reveals deeply conserved gene regulatory networks.</title>
        <authorList>
            <person name="Dillman A.R."/>
            <person name="Macchietto M."/>
            <person name="Porter C.F."/>
            <person name="Rogers A."/>
            <person name="Williams B."/>
            <person name="Antoshechkin I."/>
            <person name="Lee M.M."/>
            <person name="Goodwin Z."/>
            <person name="Lu X."/>
            <person name="Lewis E.E."/>
            <person name="Goodrich-Blair H."/>
            <person name="Stock S.P."/>
            <person name="Adams B.J."/>
            <person name="Sternberg P.W."/>
            <person name="Mortazavi A."/>
        </authorList>
    </citation>
    <scope>NUCLEOTIDE SEQUENCE [LARGE SCALE GENOMIC DNA]</scope>
    <source>
        <strain evidence="2 3">ALL</strain>
    </source>
</reference>
<reference evidence="2 3" key="2">
    <citation type="journal article" date="2019" name="G3 (Bethesda)">
        <title>Hybrid Assembly of the Genome of the Entomopathogenic Nematode Steinernema carpocapsae Identifies the X-Chromosome.</title>
        <authorList>
            <person name="Serra L."/>
            <person name="Macchietto M."/>
            <person name="Macias-Munoz A."/>
            <person name="McGill C.J."/>
            <person name="Rodriguez I.M."/>
            <person name="Rodriguez B."/>
            <person name="Murad R."/>
            <person name="Mortazavi A."/>
        </authorList>
    </citation>
    <scope>NUCLEOTIDE SEQUENCE [LARGE SCALE GENOMIC DNA]</scope>
    <source>
        <strain evidence="2 3">ALL</strain>
    </source>
</reference>
<proteinExistence type="predicted"/>
<dbReference type="Proteomes" id="UP000298663">
    <property type="component" value="Unassembled WGS sequence"/>
</dbReference>
<feature type="compositionally biased region" description="Pro residues" evidence="1">
    <location>
        <begin position="103"/>
        <end position="116"/>
    </location>
</feature>
<feature type="region of interest" description="Disordered" evidence="1">
    <location>
        <begin position="64"/>
        <end position="122"/>
    </location>
</feature>
<feature type="compositionally biased region" description="Basic and acidic residues" evidence="1">
    <location>
        <begin position="648"/>
        <end position="657"/>
    </location>
</feature>
<sequence>MGIVFNISALKFKKQSKSKRRFAWNPFTKCNAISFNDLVCKEPNTKKLPPAFHQHPATTAPKQLVDEHPAPHRPTRSQSPRLFAQRNPFQPRKELRRDKEDSPPPPVTEPTPPEPSSPKGQTDLESALFRLFSASFRPFPVYSFKLTIPKTKEKVVWKITEAETGKNKGRAKTDFNLYHHFDIKNSNLVAVLVGATVARHRFKDGRREFQLDSHHYDELLRKTEKTLLNLFEDQCQDRAQGLRDMDDSYKWADKPHTQLSCYDRDWNEAPMIFGEHDKDGMLFEQVVTDANRGDDFVQNEATFKRRKVTTHETFLSVVARQIQGRSVNYVSFNDHHISDNVFHGKITVAWTELNGIILYTTSPQLVFKYASYANLRGILNFKLAKVQTHFCMKISTETAKKLSGTLQFLEFSGGHKDKEVSVPQDFKDPDAPEVDVLRYLYNLKFKVLDTDIDVDSFFVKRIRDVRWFQSEFMRFEIHQLVSQHLNIVGLFMGHVSSDLSPSHCTSSEGCVFSASAHWGNEHRKVFLEGQCTDQQSVQFTLLKNYGYQQCAPFRWLAGMGDLNKYVNHVLRKSGGLYLISHKALYLYLARDMKQVFFPKLPGAEGLTPDHDDFLSAHVAKFWPDKDAILARETPKNNQQQVKAGGPKNGKEEERMTLRPEADFIVGNDLKNLKFKKRVHKNDDL</sequence>
<dbReference type="AlphaFoldDB" id="A0A4U5MTI1"/>
<dbReference type="EMBL" id="AZBU02000006">
    <property type="protein sequence ID" value="TKR72753.1"/>
    <property type="molecule type" value="Genomic_DNA"/>
</dbReference>
<feature type="compositionally biased region" description="Basic and acidic residues" evidence="1">
    <location>
        <begin position="91"/>
        <end position="102"/>
    </location>
</feature>
<protein>
    <submittedName>
        <fullName evidence="2">Uncharacterized protein</fullName>
    </submittedName>
</protein>
<keyword evidence="3" id="KW-1185">Reference proteome</keyword>
<gene>
    <name evidence="2" type="ORF">L596_020159</name>
</gene>
<comment type="caution">
    <text evidence="2">The sequence shown here is derived from an EMBL/GenBank/DDBJ whole genome shotgun (WGS) entry which is preliminary data.</text>
</comment>
<name>A0A4U5MTI1_STECR</name>
<evidence type="ECO:0000313" key="2">
    <source>
        <dbReference type="EMBL" id="TKR72753.1"/>
    </source>
</evidence>
<organism evidence="2 3">
    <name type="scientific">Steinernema carpocapsae</name>
    <name type="common">Entomopathogenic nematode</name>
    <dbReference type="NCBI Taxonomy" id="34508"/>
    <lineage>
        <taxon>Eukaryota</taxon>
        <taxon>Metazoa</taxon>
        <taxon>Ecdysozoa</taxon>
        <taxon>Nematoda</taxon>
        <taxon>Chromadorea</taxon>
        <taxon>Rhabditida</taxon>
        <taxon>Tylenchina</taxon>
        <taxon>Panagrolaimomorpha</taxon>
        <taxon>Strongyloidoidea</taxon>
        <taxon>Steinernematidae</taxon>
        <taxon>Steinernema</taxon>
    </lineage>
</organism>